<dbReference type="OrthoDB" id="597234at2759"/>
<proteinExistence type="predicted"/>
<gene>
    <name evidence="2" type="ORF">Taro_019391</name>
</gene>
<dbReference type="InterPro" id="IPR053151">
    <property type="entry name" value="RNase_H-like"/>
</dbReference>
<dbReference type="Pfam" id="PF13456">
    <property type="entry name" value="RVT_3"/>
    <property type="match status" value="1"/>
</dbReference>
<organism evidence="2 3">
    <name type="scientific">Colocasia esculenta</name>
    <name type="common">Wild taro</name>
    <name type="synonym">Arum esculentum</name>
    <dbReference type="NCBI Taxonomy" id="4460"/>
    <lineage>
        <taxon>Eukaryota</taxon>
        <taxon>Viridiplantae</taxon>
        <taxon>Streptophyta</taxon>
        <taxon>Embryophyta</taxon>
        <taxon>Tracheophyta</taxon>
        <taxon>Spermatophyta</taxon>
        <taxon>Magnoliopsida</taxon>
        <taxon>Liliopsida</taxon>
        <taxon>Araceae</taxon>
        <taxon>Aroideae</taxon>
        <taxon>Colocasieae</taxon>
        <taxon>Colocasia</taxon>
    </lineage>
</organism>
<feature type="domain" description="RNase H type-1" evidence="1">
    <location>
        <begin position="81"/>
        <end position="195"/>
    </location>
</feature>
<protein>
    <recommendedName>
        <fullName evidence="1">RNase H type-1 domain-containing protein</fullName>
    </recommendedName>
</protein>
<evidence type="ECO:0000259" key="1">
    <source>
        <dbReference type="Pfam" id="PF13456"/>
    </source>
</evidence>
<dbReference type="SUPFAM" id="SSF53098">
    <property type="entry name" value="Ribonuclease H-like"/>
    <property type="match status" value="1"/>
</dbReference>
<dbReference type="PANTHER" id="PTHR47723:SF19">
    <property type="entry name" value="POLYNUCLEOTIDYL TRANSFERASE, RIBONUCLEASE H-LIKE SUPERFAMILY PROTEIN"/>
    <property type="match status" value="1"/>
</dbReference>
<name>A0A843UKZ7_COLES</name>
<accession>A0A843UKZ7</accession>
<dbReference type="Gene3D" id="3.30.420.10">
    <property type="entry name" value="Ribonuclease H-like superfamily/Ribonuclease H"/>
    <property type="match status" value="1"/>
</dbReference>
<dbReference type="PANTHER" id="PTHR47723">
    <property type="entry name" value="OS05G0353850 PROTEIN"/>
    <property type="match status" value="1"/>
</dbReference>
<dbReference type="EMBL" id="NMUH01000932">
    <property type="protein sequence ID" value="MQL86862.1"/>
    <property type="molecule type" value="Genomic_DNA"/>
</dbReference>
<dbReference type="InterPro" id="IPR002156">
    <property type="entry name" value="RNaseH_domain"/>
</dbReference>
<dbReference type="AlphaFoldDB" id="A0A843UKZ7"/>
<dbReference type="InterPro" id="IPR036397">
    <property type="entry name" value="RNaseH_sf"/>
</dbReference>
<dbReference type="Proteomes" id="UP000652761">
    <property type="component" value="Unassembled WGS sequence"/>
</dbReference>
<dbReference type="GO" id="GO:0003676">
    <property type="term" value="F:nucleic acid binding"/>
    <property type="evidence" value="ECO:0007669"/>
    <property type="project" value="InterPro"/>
</dbReference>
<sequence>MNQISQKMCKARMEGILLSLHNIKHKILMHARKILDSLKFNRPISLGQVDILKDFNVKADITLRAPILVRWNPPVNNYSLNVDGACKGNLGICGGGGCFRDHNGDFVCGFAFFYGIGNSLIVETRAIHDGLRLAMERHLNIWLFLSRLSLMVSYLTGQSFLGGGGICHILQTLKPKIVHTFREGNQVADSLASQACVIHRNSIFLCLSDLPTAARGSLIIDKAGLPSFRQRL</sequence>
<dbReference type="InterPro" id="IPR044730">
    <property type="entry name" value="RNase_H-like_dom_plant"/>
</dbReference>
<evidence type="ECO:0000313" key="2">
    <source>
        <dbReference type="EMBL" id="MQL86862.1"/>
    </source>
</evidence>
<keyword evidence="3" id="KW-1185">Reference proteome</keyword>
<comment type="caution">
    <text evidence="2">The sequence shown here is derived from an EMBL/GenBank/DDBJ whole genome shotgun (WGS) entry which is preliminary data.</text>
</comment>
<dbReference type="InterPro" id="IPR012337">
    <property type="entry name" value="RNaseH-like_sf"/>
</dbReference>
<evidence type="ECO:0000313" key="3">
    <source>
        <dbReference type="Proteomes" id="UP000652761"/>
    </source>
</evidence>
<dbReference type="CDD" id="cd06222">
    <property type="entry name" value="RNase_H_like"/>
    <property type="match status" value="1"/>
</dbReference>
<dbReference type="GO" id="GO:0004523">
    <property type="term" value="F:RNA-DNA hybrid ribonuclease activity"/>
    <property type="evidence" value="ECO:0007669"/>
    <property type="project" value="InterPro"/>
</dbReference>
<reference evidence="2" key="1">
    <citation type="submission" date="2017-07" db="EMBL/GenBank/DDBJ databases">
        <title>Taro Niue Genome Assembly and Annotation.</title>
        <authorList>
            <person name="Atibalentja N."/>
            <person name="Keating K."/>
            <person name="Fields C.J."/>
        </authorList>
    </citation>
    <scope>NUCLEOTIDE SEQUENCE</scope>
    <source>
        <strain evidence="2">Niue_2</strain>
        <tissue evidence="2">Leaf</tissue>
    </source>
</reference>